<feature type="compositionally biased region" description="Basic and acidic residues" evidence="1">
    <location>
        <begin position="77"/>
        <end position="88"/>
    </location>
</feature>
<organism evidence="2 3">
    <name type="scientific">Calycina marina</name>
    <dbReference type="NCBI Taxonomy" id="1763456"/>
    <lineage>
        <taxon>Eukaryota</taxon>
        <taxon>Fungi</taxon>
        <taxon>Dikarya</taxon>
        <taxon>Ascomycota</taxon>
        <taxon>Pezizomycotina</taxon>
        <taxon>Leotiomycetes</taxon>
        <taxon>Helotiales</taxon>
        <taxon>Pezizellaceae</taxon>
        <taxon>Calycina</taxon>
    </lineage>
</organism>
<evidence type="ECO:0000313" key="2">
    <source>
        <dbReference type="EMBL" id="KAG9247025.1"/>
    </source>
</evidence>
<comment type="caution">
    <text evidence="2">The sequence shown here is derived from an EMBL/GenBank/DDBJ whole genome shotgun (WGS) entry which is preliminary data.</text>
</comment>
<feature type="compositionally biased region" description="Basic residues" evidence="1">
    <location>
        <begin position="57"/>
        <end position="66"/>
    </location>
</feature>
<evidence type="ECO:0000256" key="1">
    <source>
        <dbReference type="SAM" id="MobiDB-lite"/>
    </source>
</evidence>
<accession>A0A9P7Z8S7</accession>
<reference evidence="2" key="1">
    <citation type="journal article" date="2021" name="IMA Fungus">
        <title>Genomic characterization of three marine fungi, including Emericellopsis atlantica sp. nov. with signatures of a generalist lifestyle and marine biomass degradation.</title>
        <authorList>
            <person name="Hagestad O.C."/>
            <person name="Hou L."/>
            <person name="Andersen J.H."/>
            <person name="Hansen E.H."/>
            <person name="Altermark B."/>
            <person name="Li C."/>
            <person name="Kuhnert E."/>
            <person name="Cox R.J."/>
            <person name="Crous P.W."/>
            <person name="Spatafora J.W."/>
            <person name="Lail K."/>
            <person name="Amirebrahimi M."/>
            <person name="Lipzen A."/>
            <person name="Pangilinan J."/>
            <person name="Andreopoulos W."/>
            <person name="Hayes R.D."/>
            <person name="Ng V."/>
            <person name="Grigoriev I.V."/>
            <person name="Jackson S.A."/>
            <person name="Sutton T.D.S."/>
            <person name="Dobson A.D.W."/>
            <person name="Rama T."/>
        </authorList>
    </citation>
    <scope>NUCLEOTIDE SEQUENCE</scope>
    <source>
        <strain evidence="2">TRa3180A</strain>
    </source>
</reference>
<gene>
    <name evidence="2" type="ORF">BJ878DRAFT_494669</name>
</gene>
<keyword evidence="3" id="KW-1185">Reference proteome</keyword>
<evidence type="ECO:0000313" key="3">
    <source>
        <dbReference type="Proteomes" id="UP000887226"/>
    </source>
</evidence>
<protein>
    <submittedName>
        <fullName evidence="2">Uncharacterized protein</fullName>
    </submittedName>
</protein>
<dbReference type="OrthoDB" id="9976870at2759"/>
<dbReference type="AlphaFoldDB" id="A0A9P7Z8S7"/>
<name>A0A9P7Z8S7_9HELO</name>
<sequence length="97" mass="10832">MILTHTSHSTTVLMMISLIRSAISSYDHNVESLVGFVASSLPSLRRIVMHILYRSDKPRHRSHRHPNASGVSTKTITRGDGDWSRLEDAGSLGFCDR</sequence>
<dbReference type="EMBL" id="MU253785">
    <property type="protein sequence ID" value="KAG9247025.1"/>
    <property type="molecule type" value="Genomic_DNA"/>
</dbReference>
<proteinExistence type="predicted"/>
<feature type="region of interest" description="Disordered" evidence="1">
    <location>
        <begin position="57"/>
        <end position="97"/>
    </location>
</feature>
<dbReference type="Proteomes" id="UP000887226">
    <property type="component" value="Unassembled WGS sequence"/>
</dbReference>